<name>A0A975B9C3_9BACT</name>
<evidence type="ECO:0000313" key="2">
    <source>
        <dbReference type="Proteomes" id="UP000663720"/>
    </source>
</evidence>
<sequence length="103" mass="12340">MLTPLKSFKNFEIRFNRLKKIQMAQNLNVYLLKQFQKRRFEMISVKVEDTSMEIYARIARSEAYKYDCSIDIDFSEDNRNISLVGDKSNVPYIMEQVKNIFIK</sequence>
<keyword evidence="2" id="KW-1185">Reference proteome</keyword>
<organism evidence="1 2">
    <name type="scientific">Desulfonema limicola</name>
    <dbReference type="NCBI Taxonomy" id="45656"/>
    <lineage>
        <taxon>Bacteria</taxon>
        <taxon>Pseudomonadati</taxon>
        <taxon>Thermodesulfobacteriota</taxon>
        <taxon>Desulfobacteria</taxon>
        <taxon>Desulfobacterales</taxon>
        <taxon>Desulfococcaceae</taxon>
        <taxon>Desulfonema</taxon>
    </lineage>
</organism>
<dbReference type="KEGG" id="dli:dnl_35060"/>
<dbReference type="AlphaFoldDB" id="A0A975B9C3"/>
<accession>A0A975B9C3</accession>
<dbReference type="Proteomes" id="UP000663720">
    <property type="component" value="Chromosome"/>
</dbReference>
<proteinExistence type="predicted"/>
<protein>
    <submittedName>
        <fullName evidence="1">Uncharacterized protein</fullName>
    </submittedName>
</protein>
<reference evidence="1" key="1">
    <citation type="journal article" date="2021" name="Microb. Physiol.">
        <title>Proteogenomic Insights into the Physiology of Marine, Sulfate-Reducing, Filamentous Desulfonema limicola and Desulfonema magnum.</title>
        <authorList>
            <person name="Schnaars V."/>
            <person name="Wohlbrand L."/>
            <person name="Scheve S."/>
            <person name="Hinrichs C."/>
            <person name="Reinhardt R."/>
            <person name="Rabus R."/>
        </authorList>
    </citation>
    <scope>NUCLEOTIDE SEQUENCE</scope>
    <source>
        <strain evidence="1">5ac10</strain>
    </source>
</reference>
<evidence type="ECO:0000313" key="1">
    <source>
        <dbReference type="EMBL" id="QTA81175.1"/>
    </source>
</evidence>
<gene>
    <name evidence="1" type="ORF">dnl_35060</name>
</gene>
<dbReference type="EMBL" id="CP061799">
    <property type="protein sequence ID" value="QTA81175.1"/>
    <property type="molecule type" value="Genomic_DNA"/>
</dbReference>